<dbReference type="GO" id="GO:0030288">
    <property type="term" value="C:outer membrane-bounded periplasmic space"/>
    <property type="evidence" value="ECO:0007669"/>
    <property type="project" value="TreeGrafter"/>
</dbReference>
<keyword evidence="4 6" id="KW-0732">Signal</keyword>
<dbReference type="STRING" id="472963.BKP45_14460"/>
<accession>A0A1S2M341</accession>
<comment type="subcellular location">
    <subcellularLocation>
        <location evidence="1">Cell membrane</location>
        <topology evidence="1">Lipid-anchor</topology>
    </subcellularLocation>
</comment>
<dbReference type="PROSITE" id="PS51257">
    <property type="entry name" value="PROKAR_LIPOPROTEIN"/>
    <property type="match status" value="1"/>
</dbReference>
<dbReference type="CDD" id="cd01146">
    <property type="entry name" value="FhuD"/>
    <property type="match status" value="1"/>
</dbReference>
<feature type="chain" id="PRO_5039199606" evidence="6">
    <location>
        <begin position="20"/>
        <end position="335"/>
    </location>
</feature>
<dbReference type="Proteomes" id="UP000180057">
    <property type="component" value="Unassembled WGS sequence"/>
</dbReference>
<reference evidence="8 9" key="1">
    <citation type="submission" date="2016-10" db="EMBL/GenBank/DDBJ databases">
        <title>Draft genome sequences of four alkaliphilic bacteria belonging to the Anaerobacillus genus.</title>
        <authorList>
            <person name="Bassil N.M."/>
            <person name="Lloyd J.R."/>
        </authorList>
    </citation>
    <scope>NUCLEOTIDE SEQUENCE [LARGE SCALE GENOMIC DNA]</scope>
    <source>
        <strain evidence="8 9">DSM 22531</strain>
    </source>
</reference>
<dbReference type="GO" id="GO:1901678">
    <property type="term" value="P:iron coordination entity transport"/>
    <property type="evidence" value="ECO:0007669"/>
    <property type="project" value="UniProtKB-ARBA"/>
</dbReference>
<dbReference type="AlphaFoldDB" id="A0A1S2M341"/>
<dbReference type="SUPFAM" id="SSF53807">
    <property type="entry name" value="Helical backbone' metal receptor"/>
    <property type="match status" value="1"/>
</dbReference>
<comment type="similarity">
    <text evidence="2">Belongs to the bacterial solute-binding protein 8 family.</text>
</comment>
<evidence type="ECO:0000256" key="1">
    <source>
        <dbReference type="ARBA" id="ARBA00004193"/>
    </source>
</evidence>
<evidence type="ECO:0000256" key="4">
    <source>
        <dbReference type="ARBA" id="ARBA00022729"/>
    </source>
</evidence>
<evidence type="ECO:0000256" key="3">
    <source>
        <dbReference type="ARBA" id="ARBA00022448"/>
    </source>
</evidence>
<sequence>MKKLVILLSMIFFVLTLVACSQNEATTKQEDNEEPKTKEVTEAVEPIVISGVLGDVELSEPAKNVVALEWTYAENLLALDVQPAGVTDIENYHNWVKIEKEFDETVVDVGTRQEPSLEAIAQLNPDLIIAIKFRHEAIRDQLESIAPTVFFDPYPSDENFSQYAEMEATFIEIAKAVGKEEKAVEVLDDLNNKYEEAKTVIENADLATKDVLLTQAWSADQVPTIRVFTTNSLASVILEKLGLNNPFVSEQFEVYGFSTVGVEALTNYESANFLYVVQDDDNIYENQLKDNNVWKGLNFVEENRTYPLGGDAWLFGGPLSAKVVIDRIVDTLVNN</sequence>
<keyword evidence="5" id="KW-0175">Coiled coil</keyword>
<dbReference type="Pfam" id="PF01497">
    <property type="entry name" value="Peripla_BP_2"/>
    <property type="match status" value="1"/>
</dbReference>
<evidence type="ECO:0000256" key="6">
    <source>
        <dbReference type="SAM" id="SignalP"/>
    </source>
</evidence>
<dbReference type="OrthoDB" id="9793175at2"/>
<dbReference type="EMBL" id="MLQS01000022">
    <property type="protein sequence ID" value="OIJ19054.1"/>
    <property type="molecule type" value="Genomic_DNA"/>
</dbReference>
<name>A0A1S2M341_9BACI</name>
<feature type="coiled-coil region" evidence="5">
    <location>
        <begin position="180"/>
        <end position="207"/>
    </location>
</feature>
<evidence type="ECO:0000313" key="9">
    <source>
        <dbReference type="Proteomes" id="UP000180057"/>
    </source>
</evidence>
<dbReference type="PANTHER" id="PTHR30532:SF29">
    <property type="entry name" value="FE(3+) DICITRATE-BINDING PERIPLASMIC PROTEIN"/>
    <property type="match status" value="1"/>
</dbReference>
<dbReference type="InterPro" id="IPR002491">
    <property type="entry name" value="ABC_transptr_periplasmic_BD"/>
</dbReference>
<comment type="caution">
    <text evidence="8">The sequence shown here is derived from an EMBL/GenBank/DDBJ whole genome shotgun (WGS) entry which is preliminary data.</text>
</comment>
<organism evidence="8 9">
    <name type="scientific">Anaerobacillus alkalidiazotrophicus</name>
    <dbReference type="NCBI Taxonomy" id="472963"/>
    <lineage>
        <taxon>Bacteria</taxon>
        <taxon>Bacillati</taxon>
        <taxon>Bacillota</taxon>
        <taxon>Bacilli</taxon>
        <taxon>Bacillales</taxon>
        <taxon>Bacillaceae</taxon>
        <taxon>Anaerobacillus</taxon>
    </lineage>
</organism>
<dbReference type="Gene3D" id="3.40.50.1980">
    <property type="entry name" value="Nitrogenase molybdenum iron protein domain"/>
    <property type="match status" value="2"/>
</dbReference>
<protein>
    <submittedName>
        <fullName evidence="8">Ferrichrome ABC transporter substrate-binding protein</fullName>
    </submittedName>
</protein>
<evidence type="ECO:0000313" key="8">
    <source>
        <dbReference type="EMBL" id="OIJ19054.1"/>
    </source>
</evidence>
<dbReference type="PRINTS" id="PR01715">
    <property type="entry name" value="FERRIBNDNGPP"/>
</dbReference>
<feature type="signal peptide" evidence="6">
    <location>
        <begin position="1"/>
        <end position="19"/>
    </location>
</feature>
<proteinExistence type="inferred from homology"/>
<dbReference type="PROSITE" id="PS50983">
    <property type="entry name" value="FE_B12_PBP"/>
    <property type="match status" value="1"/>
</dbReference>
<keyword evidence="9" id="KW-1185">Reference proteome</keyword>
<evidence type="ECO:0000256" key="5">
    <source>
        <dbReference type="SAM" id="Coils"/>
    </source>
</evidence>
<feature type="domain" description="Fe/B12 periplasmic-binding" evidence="7">
    <location>
        <begin position="64"/>
        <end position="335"/>
    </location>
</feature>
<dbReference type="InterPro" id="IPR051313">
    <property type="entry name" value="Bact_iron-sidero_bind"/>
</dbReference>
<evidence type="ECO:0000256" key="2">
    <source>
        <dbReference type="ARBA" id="ARBA00008814"/>
    </source>
</evidence>
<dbReference type="RefSeq" id="WP_071390403.1">
    <property type="nucleotide sequence ID" value="NZ_MLQS01000022.1"/>
</dbReference>
<keyword evidence="3" id="KW-0813">Transport</keyword>
<gene>
    <name evidence="8" type="ORF">BKP45_14460</name>
</gene>
<evidence type="ECO:0000259" key="7">
    <source>
        <dbReference type="PROSITE" id="PS50983"/>
    </source>
</evidence>
<dbReference type="PANTHER" id="PTHR30532">
    <property type="entry name" value="IRON III DICITRATE-BINDING PERIPLASMIC PROTEIN"/>
    <property type="match status" value="1"/>
</dbReference>
<dbReference type="GO" id="GO:0005886">
    <property type="term" value="C:plasma membrane"/>
    <property type="evidence" value="ECO:0007669"/>
    <property type="project" value="UniProtKB-SubCell"/>
</dbReference>